<dbReference type="AlphaFoldDB" id="B1T479"/>
<dbReference type="InterPro" id="IPR001509">
    <property type="entry name" value="Epimerase_deHydtase"/>
</dbReference>
<organism evidence="2 3">
    <name type="scientific">Burkholderia ambifaria MEX-5</name>
    <dbReference type="NCBI Taxonomy" id="396597"/>
    <lineage>
        <taxon>Bacteria</taxon>
        <taxon>Pseudomonadati</taxon>
        <taxon>Pseudomonadota</taxon>
        <taxon>Betaproteobacteria</taxon>
        <taxon>Burkholderiales</taxon>
        <taxon>Burkholderiaceae</taxon>
        <taxon>Burkholderia</taxon>
        <taxon>Burkholderia cepacia complex</taxon>
    </lineage>
</organism>
<sequence length="64" mass="6990">MTNIDTDLPVMVTGATGYVAGWLVKRLLEAGVTVHAAVRNPDDPDKLKHLQRIAASQPGTIRYF</sequence>
<evidence type="ECO:0000259" key="1">
    <source>
        <dbReference type="Pfam" id="PF01370"/>
    </source>
</evidence>
<proteinExistence type="predicted"/>
<gene>
    <name evidence="2" type="ORF">BamMEX5DRAFT_2595</name>
</gene>
<name>B1T479_9BURK</name>
<evidence type="ECO:0000313" key="2">
    <source>
        <dbReference type="EMBL" id="EDT41634.1"/>
    </source>
</evidence>
<dbReference type="EMBL" id="ABLK01000068">
    <property type="protein sequence ID" value="EDT41634.1"/>
    <property type="molecule type" value="Genomic_DNA"/>
</dbReference>
<dbReference type="Gene3D" id="3.40.50.720">
    <property type="entry name" value="NAD(P)-binding Rossmann-like Domain"/>
    <property type="match status" value="1"/>
</dbReference>
<dbReference type="Pfam" id="PF01370">
    <property type="entry name" value="Epimerase"/>
    <property type="match status" value="1"/>
</dbReference>
<dbReference type="SUPFAM" id="SSF51735">
    <property type="entry name" value="NAD(P)-binding Rossmann-fold domains"/>
    <property type="match status" value="1"/>
</dbReference>
<comment type="caution">
    <text evidence="2">The sequence shown here is derived from an EMBL/GenBank/DDBJ whole genome shotgun (WGS) entry which is preliminary data.</text>
</comment>
<reference evidence="2 3" key="1">
    <citation type="submission" date="2008-03" db="EMBL/GenBank/DDBJ databases">
        <title>Sequencing of the draft genome and assembly of Burkholderia ambifaria MEX-5.</title>
        <authorList>
            <consortium name="US DOE Joint Genome Institute (JGI-PGF)"/>
            <person name="Copeland A."/>
            <person name="Lucas S."/>
            <person name="Lapidus A."/>
            <person name="Glavina del Rio T."/>
            <person name="Dalin E."/>
            <person name="Tice H."/>
            <person name="Bruce D."/>
            <person name="Goodwin L."/>
            <person name="Pitluck S."/>
            <person name="Larimer F."/>
            <person name="Land M.L."/>
            <person name="Hauser L."/>
            <person name="Tiedje J."/>
            <person name="Richardson P."/>
        </authorList>
    </citation>
    <scope>NUCLEOTIDE SEQUENCE [LARGE SCALE GENOMIC DNA]</scope>
    <source>
        <strain evidence="2 3">MEX-5</strain>
    </source>
</reference>
<dbReference type="InterPro" id="IPR036291">
    <property type="entry name" value="NAD(P)-bd_dom_sf"/>
</dbReference>
<feature type="domain" description="NAD-dependent epimerase/dehydratase" evidence="1">
    <location>
        <begin position="10"/>
        <end position="45"/>
    </location>
</feature>
<protein>
    <submittedName>
        <fullName evidence="2">Dihydrokaempferol 4-reductase</fullName>
    </submittedName>
</protein>
<dbReference type="Proteomes" id="UP000004814">
    <property type="component" value="Unassembled WGS sequence"/>
</dbReference>
<accession>B1T479</accession>
<dbReference type="PATRIC" id="fig|396597.7.peg.5504"/>
<evidence type="ECO:0000313" key="3">
    <source>
        <dbReference type="Proteomes" id="UP000004814"/>
    </source>
</evidence>